<organism evidence="1">
    <name type="scientific">Rhizophora mucronata</name>
    <name type="common">Asiatic mangrove</name>
    <dbReference type="NCBI Taxonomy" id="61149"/>
    <lineage>
        <taxon>Eukaryota</taxon>
        <taxon>Viridiplantae</taxon>
        <taxon>Streptophyta</taxon>
        <taxon>Embryophyta</taxon>
        <taxon>Tracheophyta</taxon>
        <taxon>Spermatophyta</taxon>
        <taxon>Magnoliopsida</taxon>
        <taxon>eudicotyledons</taxon>
        <taxon>Gunneridae</taxon>
        <taxon>Pentapetalae</taxon>
        <taxon>rosids</taxon>
        <taxon>fabids</taxon>
        <taxon>Malpighiales</taxon>
        <taxon>Rhizophoraceae</taxon>
        <taxon>Rhizophora</taxon>
    </lineage>
</organism>
<protein>
    <submittedName>
        <fullName evidence="1">Uncharacterized protein</fullName>
    </submittedName>
</protein>
<accession>A0A2P2L243</accession>
<dbReference type="AlphaFoldDB" id="A0A2P2L243"/>
<evidence type="ECO:0000313" key="1">
    <source>
        <dbReference type="EMBL" id="MBX12047.1"/>
    </source>
</evidence>
<name>A0A2P2L243_RHIMU</name>
<sequence length="61" mass="7331">MKMQLIGNMCITEVRHYLNIQLLQCSSISPRFTMNALFKMKQKERYQHPRINKSIQIISFE</sequence>
<proteinExistence type="predicted"/>
<dbReference type="EMBL" id="GGEC01031563">
    <property type="protein sequence ID" value="MBX12047.1"/>
    <property type="molecule type" value="Transcribed_RNA"/>
</dbReference>
<reference evidence="1" key="1">
    <citation type="submission" date="2018-02" db="EMBL/GenBank/DDBJ databases">
        <title>Rhizophora mucronata_Transcriptome.</title>
        <authorList>
            <person name="Meera S.P."/>
            <person name="Sreeshan A."/>
            <person name="Augustine A."/>
        </authorList>
    </citation>
    <scope>NUCLEOTIDE SEQUENCE</scope>
    <source>
        <tissue evidence="1">Leaf</tissue>
    </source>
</reference>